<dbReference type="EMBL" id="JAQOSP010000045">
    <property type="protein sequence ID" value="MDJ1169149.1"/>
    <property type="molecule type" value="Genomic_DNA"/>
</dbReference>
<dbReference type="InterPro" id="IPR019664">
    <property type="entry name" value="Uncharacterised_Ycf51"/>
</dbReference>
<feature type="transmembrane region" description="Helical" evidence="1">
    <location>
        <begin position="39"/>
        <end position="61"/>
    </location>
</feature>
<accession>A0ABT7AQI3</accession>
<gene>
    <name evidence="2" type="ORF">PMG71_06900</name>
</gene>
<protein>
    <submittedName>
        <fullName evidence="2">Ycf51 family protein</fullName>
    </submittedName>
</protein>
<keyword evidence="1" id="KW-0812">Transmembrane</keyword>
<dbReference type="Pfam" id="PF10726">
    <property type="entry name" value="DUF2518"/>
    <property type="match status" value="1"/>
</dbReference>
<keyword evidence="1" id="KW-0472">Membrane</keyword>
<proteinExistence type="predicted"/>
<comment type="caution">
    <text evidence="2">The sequence shown here is derived from an EMBL/GenBank/DDBJ whole genome shotgun (WGS) entry which is preliminary data.</text>
</comment>
<organism evidence="2 3">
    <name type="scientific">Roseofilum acuticapitatum BLCC-M154</name>
    <dbReference type="NCBI Taxonomy" id="3022444"/>
    <lineage>
        <taxon>Bacteria</taxon>
        <taxon>Bacillati</taxon>
        <taxon>Cyanobacteriota</taxon>
        <taxon>Cyanophyceae</taxon>
        <taxon>Desertifilales</taxon>
        <taxon>Desertifilaceae</taxon>
        <taxon>Roseofilum</taxon>
        <taxon>Roseofilum acuticapitatum</taxon>
    </lineage>
</organism>
<keyword evidence="1" id="KW-1133">Transmembrane helix</keyword>
<sequence>MPTTADFLQASEWFAIATGVSIAFTLLCFVFKWGFRFRFVGISSFMAVLTAGLFSLSLVPFTRTVVPGSVRYSLVFDNGAAHTVIAVSPQITESELEATLKQAAINLFSYGRPATNSDRPTVLARTIVHPQPQISEAIYLGKAQQSLDRGGDREITVEINRENLQQLQTLNPS</sequence>
<evidence type="ECO:0000256" key="1">
    <source>
        <dbReference type="SAM" id="Phobius"/>
    </source>
</evidence>
<feature type="transmembrane region" description="Helical" evidence="1">
    <location>
        <begin position="13"/>
        <end position="32"/>
    </location>
</feature>
<dbReference type="RefSeq" id="WP_283752910.1">
    <property type="nucleotide sequence ID" value="NZ_JAQOSP010000045.1"/>
</dbReference>
<name>A0ABT7AQI3_9CYAN</name>
<keyword evidence="3" id="KW-1185">Reference proteome</keyword>
<evidence type="ECO:0000313" key="2">
    <source>
        <dbReference type="EMBL" id="MDJ1169149.1"/>
    </source>
</evidence>
<evidence type="ECO:0000313" key="3">
    <source>
        <dbReference type="Proteomes" id="UP001235303"/>
    </source>
</evidence>
<dbReference type="Proteomes" id="UP001235303">
    <property type="component" value="Unassembled WGS sequence"/>
</dbReference>
<reference evidence="2 3" key="1">
    <citation type="submission" date="2023-01" db="EMBL/GenBank/DDBJ databases">
        <title>Novel diversity within Roseofilum (Cyanobacteria; Desertifilaceae) from marine benthic mats with descriptions of four novel species.</title>
        <authorList>
            <person name="Wang Y."/>
            <person name="Berthold D.E."/>
            <person name="Hu J."/>
            <person name="Lefler F.W."/>
            <person name="Laughinghouse H.D. IV."/>
        </authorList>
    </citation>
    <scope>NUCLEOTIDE SEQUENCE [LARGE SCALE GENOMIC DNA]</scope>
    <source>
        <strain evidence="2 3">BLCC-M154</strain>
    </source>
</reference>